<reference evidence="3 4" key="1">
    <citation type="submission" date="2018-07" db="EMBL/GenBank/DDBJ databases">
        <title>Anaerosacharophilus polymeroproducens gen. nov. sp. nov., an anaerobic bacterium isolated from salt field.</title>
        <authorList>
            <person name="Kim W."/>
            <person name="Yang S.-H."/>
            <person name="Oh J."/>
            <person name="Lee J.-H."/>
            <person name="Kwon K.K."/>
        </authorList>
    </citation>
    <scope>NUCLEOTIDE SEQUENCE [LARGE SCALE GENOMIC DNA]</scope>
    <source>
        <strain evidence="3 4">MCWD5</strain>
    </source>
</reference>
<sequence>MNEIHVLDCTLRDGGYINNWQFGEKNIKKIIVKLQLAYIDIIECGFLTDKKKRNKDSSLFDTIPKMQEYLPTDKRNGLVVCMVNYGEYNLDEIPQYDGTIDGIRVAFHKKDMNDALEFCEGIAKKGYKLFIQPMVAVTYTDEEYIQLIEASNKINPYAFYIVDSFGVMKREDLMRLYYLVDHNLKQEIRLGYHSHNNIQMAYSNAQALVDLKTNRNLIIDTSVFGMGRGAGNLNTELFMEHLNKVNGEKYKVQPVLQIIDQIIGPVYLNNYWGYSLPHYLSAIHNCHPNYASYLDERNTLTVEDMNEILGELEESKKNVFDKTCIELLYYKYQEQIIADDIARIKLKEILKGKTALLIAPGSSIITEHKKIKEAATQPNTICIAINFKPEDIYCQYIFVSNLRRYEDLQNELETEFITTSNIREGKKKGFVVNYSTLKNHVDAVEDNAAMMLIKLLIELEVKDIKLAGLDGYSHDIYDNFAKKELAFIKSPAVMDAMNEGMEIVLKEYSKQVPIEFVTERRFVR</sequence>
<dbReference type="Proteomes" id="UP000255036">
    <property type="component" value="Unassembled WGS sequence"/>
</dbReference>
<keyword evidence="3" id="KW-0456">Lyase</keyword>
<gene>
    <name evidence="3" type="ORF">DWV06_15850</name>
</gene>
<dbReference type="EMBL" id="QRCT01000050">
    <property type="protein sequence ID" value="RDU22005.1"/>
    <property type="molecule type" value="Genomic_DNA"/>
</dbReference>
<keyword evidence="1" id="KW-0464">Manganese</keyword>
<evidence type="ECO:0000313" key="4">
    <source>
        <dbReference type="Proteomes" id="UP000255036"/>
    </source>
</evidence>
<dbReference type="RefSeq" id="WP_115483168.1">
    <property type="nucleotide sequence ID" value="NZ_QRCT01000050.1"/>
</dbReference>
<dbReference type="InterPro" id="IPR000891">
    <property type="entry name" value="PYR_CT"/>
</dbReference>
<dbReference type="GO" id="GO:0003852">
    <property type="term" value="F:2-isopropylmalate synthase activity"/>
    <property type="evidence" value="ECO:0007669"/>
    <property type="project" value="TreeGrafter"/>
</dbReference>
<dbReference type="SUPFAM" id="SSF51569">
    <property type="entry name" value="Aldolase"/>
    <property type="match status" value="1"/>
</dbReference>
<evidence type="ECO:0000256" key="1">
    <source>
        <dbReference type="ARBA" id="ARBA00023211"/>
    </source>
</evidence>
<comment type="caution">
    <text evidence="3">The sequence shown here is derived from an EMBL/GenBank/DDBJ whole genome shotgun (WGS) entry which is preliminary data.</text>
</comment>
<dbReference type="InterPro" id="IPR050073">
    <property type="entry name" value="2-IPM_HCS-like"/>
</dbReference>
<feature type="domain" description="Pyruvate carboxyltransferase" evidence="2">
    <location>
        <begin position="4"/>
        <end position="244"/>
    </location>
</feature>
<dbReference type="OrthoDB" id="9804858at2"/>
<dbReference type="AlphaFoldDB" id="A0A371AR02"/>
<protein>
    <submittedName>
        <fullName evidence="3">3-hydroxy-3-methylglutaryl-CoA lyase</fullName>
    </submittedName>
</protein>
<evidence type="ECO:0000313" key="3">
    <source>
        <dbReference type="EMBL" id="RDU22005.1"/>
    </source>
</evidence>
<organism evidence="3 4">
    <name type="scientific">Anaerosacchariphilus polymeriproducens</name>
    <dbReference type="NCBI Taxonomy" id="1812858"/>
    <lineage>
        <taxon>Bacteria</taxon>
        <taxon>Bacillati</taxon>
        <taxon>Bacillota</taxon>
        <taxon>Clostridia</taxon>
        <taxon>Lachnospirales</taxon>
        <taxon>Lachnospiraceae</taxon>
        <taxon>Anaerosacchariphilus</taxon>
    </lineage>
</organism>
<proteinExistence type="predicted"/>
<dbReference type="PANTHER" id="PTHR10277:SF9">
    <property type="entry name" value="2-ISOPROPYLMALATE SYNTHASE 1, CHLOROPLASTIC-RELATED"/>
    <property type="match status" value="1"/>
</dbReference>
<dbReference type="Pfam" id="PF00682">
    <property type="entry name" value="HMGL-like"/>
    <property type="match status" value="1"/>
</dbReference>
<evidence type="ECO:0000259" key="2">
    <source>
        <dbReference type="Pfam" id="PF00682"/>
    </source>
</evidence>
<dbReference type="Gene3D" id="3.20.20.70">
    <property type="entry name" value="Aldolase class I"/>
    <property type="match status" value="1"/>
</dbReference>
<dbReference type="InterPro" id="IPR013785">
    <property type="entry name" value="Aldolase_TIM"/>
</dbReference>
<accession>A0A371AR02</accession>
<dbReference type="CDD" id="cd07944">
    <property type="entry name" value="DRE_TIM_HOA_like"/>
    <property type="match status" value="1"/>
</dbReference>
<dbReference type="GO" id="GO:0009098">
    <property type="term" value="P:L-leucine biosynthetic process"/>
    <property type="evidence" value="ECO:0007669"/>
    <property type="project" value="TreeGrafter"/>
</dbReference>
<name>A0A371AR02_9FIRM</name>
<dbReference type="GO" id="GO:0016829">
    <property type="term" value="F:lyase activity"/>
    <property type="evidence" value="ECO:0007669"/>
    <property type="project" value="UniProtKB-KW"/>
</dbReference>
<keyword evidence="4" id="KW-1185">Reference proteome</keyword>
<dbReference type="PANTHER" id="PTHR10277">
    <property type="entry name" value="HOMOCITRATE SYNTHASE-RELATED"/>
    <property type="match status" value="1"/>
</dbReference>